<dbReference type="InterPro" id="IPR000182">
    <property type="entry name" value="GNAT_dom"/>
</dbReference>
<dbReference type="SUPFAM" id="SSF55729">
    <property type="entry name" value="Acyl-CoA N-acyltransferases (Nat)"/>
    <property type="match status" value="1"/>
</dbReference>
<dbReference type="PANTHER" id="PTHR43877:SF5">
    <property type="entry name" value="BLL8307 PROTEIN"/>
    <property type="match status" value="1"/>
</dbReference>
<name>A0A1I1JKR2_9GAMM</name>
<dbReference type="Pfam" id="PF00583">
    <property type="entry name" value="Acetyltransf_1"/>
    <property type="match status" value="1"/>
</dbReference>
<dbReference type="InterPro" id="IPR050832">
    <property type="entry name" value="Bact_Acetyltransf"/>
</dbReference>
<dbReference type="GO" id="GO:0016747">
    <property type="term" value="F:acyltransferase activity, transferring groups other than amino-acyl groups"/>
    <property type="evidence" value="ECO:0007669"/>
    <property type="project" value="InterPro"/>
</dbReference>
<dbReference type="AlphaFoldDB" id="A0A1I1JKR2"/>
<sequence>MKIIEDDLSSDATIALIRAHVTELAGHSPEESCHALDLEALRAPGLTFWSVWEDDTIAGCGALKALDETHGEIKSMRTAGTHLRRGVAAKLLDHIIRQARMRGFKRLSLETGTPAVFAPARSLYARFGFETCPPFGSYCEDPYSVFMTKSLDGPGDNAPSKSSCRQAS</sequence>
<proteinExistence type="predicted"/>
<dbReference type="PROSITE" id="PS51186">
    <property type="entry name" value="GNAT"/>
    <property type="match status" value="1"/>
</dbReference>
<accession>A0A1I1JKR2</accession>
<protein>
    <submittedName>
        <fullName evidence="4">Putative acetyltransferase</fullName>
    </submittedName>
</protein>
<keyword evidence="5" id="KW-1185">Reference proteome</keyword>
<dbReference type="STRING" id="402385.SAMN05421848_1626"/>
<evidence type="ECO:0000313" key="5">
    <source>
        <dbReference type="Proteomes" id="UP000199046"/>
    </source>
</evidence>
<dbReference type="OrthoDB" id="9803233at2"/>
<dbReference type="CDD" id="cd04301">
    <property type="entry name" value="NAT_SF"/>
    <property type="match status" value="1"/>
</dbReference>
<reference evidence="5" key="1">
    <citation type="submission" date="2016-10" db="EMBL/GenBank/DDBJ databases">
        <authorList>
            <person name="Varghese N."/>
            <person name="Submissions S."/>
        </authorList>
    </citation>
    <scope>NUCLEOTIDE SEQUENCE [LARGE SCALE GENOMIC DNA]</scope>
    <source>
        <strain evidence="5">DSM 23439</strain>
    </source>
</reference>
<dbReference type="InterPro" id="IPR016181">
    <property type="entry name" value="Acyl_CoA_acyltransferase"/>
</dbReference>
<evidence type="ECO:0000256" key="1">
    <source>
        <dbReference type="ARBA" id="ARBA00022679"/>
    </source>
</evidence>
<gene>
    <name evidence="4" type="ORF">SAMN05421848_1626</name>
</gene>
<dbReference type="Gene3D" id="3.40.630.30">
    <property type="match status" value="1"/>
</dbReference>
<keyword evidence="2" id="KW-0012">Acyltransferase</keyword>
<dbReference type="EMBL" id="FOLY01000003">
    <property type="protein sequence ID" value="SFC49147.1"/>
    <property type="molecule type" value="Genomic_DNA"/>
</dbReference>
<evidence type="ECO:0000313" key="4">
    <source>
        <dbReference type="EMBL" id="SFC49147.1"/>
    </source>
</evidence>
<evidence type="ECO:0000259" key="3">
    <source>
        <dbReference type="PROSITE" id="PS51186"/>
    </source>
</evidence>
<dbReference type="RefSeq" id="WP_090132752.1">
    <property type="nucleotide sequence ID" value="NZ_FOLY01000003.1"/>
</dbReference>
<dbReference type="Proteomes" id="UP000199046">
    <property type="component" value="Unassembled WGS sequence"/>
</dbReference>
<dbReference type="PANTHER" id="PTHR43877">
    <property type="entry name" value="AMINOALKYLPHOSPHONATE N-ACETYLTRANSFERASE-RELATED-RELATED"/>
    <property type="match status" value="1"/>
</dbReference>
<feature type="domain" description="N-acetyltransferase" evidence="3">
    <location>
        <begin position="3"/>
        <end position="152"/>
    </location>
</feature>
<organism evidence="4 5">
    <name type="scientific">Kushneria avicenniae</name>
    <dbReference type="NCBI Taxonomy" id="402385"/>
    <lineage>
        <taxon>Bacteria</taxon>
        <taxon>Pseudomonadati</taxon>
        <taxon>Pseudomonadota</taxon>
        <taxon>Gammaproteobacteria</taxon>
        <taxon>Oceanospirillales</taxon>
        <taxon>Halomonadaceae</taxon>
        <taxon>Kushneria</taxon>
    </lineage>
</organism>
<evidence type="ECO:0000256" key="2">
    <source>
        <dbReference type="ARBA" id="ARBA00023315"/>
    </source>
</evidence>
<keyword evidence="1 4" id="KW-0808">Transferase</keyword>